<feature type="transmembrane region" description="Helical" evidence="1">
    <location>
        <begin position="296"/>
        <end position="318"/>
    </location>
</feature>
<protein>
    <recommendedName>
        <fullName evidence="4">Transmembrane protein</fullName>
    </recommendedName>
</protein>
<comment type="caution">
    <text evidence="2">The sequence shown here is derived from an EMBL/GenBank/DDBJ whole genome shotgun (WGS) entry which is preliminary data.</text>
</comment>
<keyword evidence="1" id="KW-1133">Transmembrane helix</keyword>
<reference evidence="2" key="1">
    <citation type="submission" date="2016-10" db="EMBL/GenBank/DDBJ databases">
        <authorList>
            <person name="Benchimol M."/>
            <person name="Almeida L.G."/>
            <person name="Vasconcelos A.T."/>
            <person name="Perreira-Neves A."/>
            <person name="Rosa I.A."/>
            <person name="Tasca T."/>
            <person name="Bogo M.R."/>
            <person name="de Souza W."/>
        </authorList>
    </citation>
    <scope>NUCLEOTIDE SEQUENCE [LARGE SCALE GENOMIC DNA]</scope>
    <source>
        <strain evidence="2">K</strain>
    </source>
</reference>
<proteinExistence type="predicted"/>
<gene>
    <name evidence="2" type="ORF">TRFO_41305</name>
</gene>
<dbReference type="RefSeq" id="XP_068370219.1">
    <property type="nucleotide sequence ID" value="XM_068513696.1"/>
</dbReference>
<dbReference type="VEuPathDB" id="TrichDB:TRFO_41305"/>
<evidence type="ECO:0000313" key="3">
    <source>
        <dbReference type="Proteomes" id="UP000179807"/>
    </source>
</evidence>
<keyword evidence="3" id="KW-1185">Reference proteome</keyword>
<sequence>MEAGQQLILESDDHFLCVYFISFYNIKYAIYVDGKLFKSIKENSSLYGIDFGDSSGKIVFTAIEQTKLRFSAVVFPNVCKNYRIISNVPFTTFYFSNRENQKVLTQTEKTTNEFEKSFLKRNFSFNISSRIQKIVAPFILFLFSFYSFFMKPSKITNNLKFFSQSDYQIEMNQQLCIWSAVPFQHYLKVNLDTEFQFDILKLWTSHGVVHAFSGVINTTLHSQNGCEFFSWETDSTIHSNFFDITIETIENGQYPIFSQILSGYQASDVNLFFSIENSDDNYKDHKKKKSYIEKSIPYILVITVILLICAITSIIWAIKVNKSEKEFQFSQIIGEEMAYVIEKNEISENYQHAQSDLLPLPYMINSSERM</sequence>
<dbReference type="EMBL" id="MLAK01000039">
    <property type="protein sequence ID" value="OHT17083.1"/>
    <property type="molecule type" value="Genomic_DNA"/>
</dbReference>
<dbReference type="Proteomes" id="UP000179807">
    <property type="component" value="Unassembled WGS sequence"/>
</dbReference>
<evidence type="ECO:0008006" key="4">
    <source>
        <dbReference type="Google" id="ProtNLM"/>
    </source>
</evidence>
<dbReference type="AlphaFoldDB" id="A0A1J4L0X8"/>
<evidence type="ECO:0000313" key="2">
    <source>
        <dbReference type="EMBL" id="OHT17083.1"/>
    </source>
</evidence>
<feature type="transmembrane region" description="Helical" evidence="1">
    <location>
        <begin position="134"/>
        <end position="150"/>
    </location>
</feature>
<dbReference type="GeneID" id="94848400"/>
<evidence type="ECO:0000256" key="1">
    <source>
        <dbReference type="SAM" id="Phobius"/>
    </source>
</evidence>
<keyword evidence="1" id="KW-0472">Membrane</keyword>
<accession>A0A1J4L0X8</accession>
<name>A0A1J4L0X8_9EUKA</name>
<organism evidence="2 3">
    <name type="scientific">Tritrichomonas foetus</name>
    <dbReference type="NCBI Taxonomy" id="1144522"/>
    <lineage>
        <taxon>Eukaryota</taxon>
        <taxon>Metamonada</taxon>
        <taxon>Parabasalia</taxon>
        <taxon>Tritrichomonadida</taxon>
        <taxon>Tritrichomonadidae</taxon>
        <taxon>Tritrichomonas</taxon>
    </lineage>
</organism>
<keyword evidence="1" id="KW-0812">Transmembrane</keyword>